<dbReference type="InterPro" id="IPR042407">
    <property type="entry name" value="NCBP2-AS2"/>
</dbReference>
<protein>
    <submittedName>
        <fullName evidence="1">Uncharacterized protein</fullName>
    </submittedName>
</protein>
<keyword evidence="2" id="KW-1185">Reference proteome</keyword>
<evidence type="ECO:0000313" key="2">
    <source>
        <dbReference type="Proteomes" id="UP000827092"/>
    </source>
</evidence>
<dbReference type="AlphaFoldDB" id="A0AAV6VYE8"/>
<sequence>MRYLANNEKLIQTLADSYPMRKAARFVAGILIRTKLYKERTLEELRKANPQGLTEADKSEVSQNFTQFMKNRIEKLKKMLEDDKYKR</sequence>
<dbReference type="EMBL" id="JAFNEN010000008">
    <property type="protein sequence ID" value="KAG8201083.1"/>
    <property type="molecule type" value="Genomic_DNA"/>
</dbReference>
<gene>
    <name evidence="1" type="ORF">JTE90_028754</name>
</gene>
<comment type="caution">
    <text evidence="1">The sequence shown here is derived from an EMBL/GenBank/DDBJ whole genome shotgun (WGS) entry which is preliminary data.</text>
</comment>
<dbReference type="PANTHER" id="PTHR41161">
    <property type="entry name" value="PROTEIN NCBP2AS2"/>
    <property type="match status" value="1"/>
</dbReference>
<dbReference type="Proteomes" id="UP000827092">
    <property type="component" value="Unassembled WGS sequence"/>
</dbReference>
<proteinExistence type="predicted"/>
<organism evidence="1 2">
    <name type="scientific">Oedothorax gibbosus</name>
    <dbReference type="NCBI Taxonomy" id="931172"/>
    <lineage>
        <taxon>Eukaryota</taxon>
        <taxon>Metazoa</taxon>
        <taxon>Ecdysozoa</taxon>
        <taxon>Arthropoda</taxon>
        <taxon>Chelicerata</taxon>
        <taxon>Arachnida</taxon>
        <taxon>Araneae</taxon>
        <taxon>Araneomorphae</taxon>
        <taxon>Entelegynae</taxon>
        <taxon>Araneoidea</taxon>
        <taxon>Linyphiidae</taxon>
        <taxon>Erigoninae</taxon>
        <taxon>Oedothorax</taxon>
    </lineage>
</organism>
<evidence type="ECO:0000313" key="1">
    <source>
        <dbReference type="EMBL" id="KAG8201083.1"/>
    </source>
</evidence>
<accession>A0AAV6VYE8</accession>
<dbReference type="PANTHER" id="PTHR41161:SF1">
    <property type="entry name" value="PROTEIN NCBP2AS2"/>
    <property type="match status" value="1"/>
</dbReference>
<name>A0AAV6VYE8_9ARAC</name>
<reference evidence="1 2" key="1">
    <citation type="journal article" date="2022" name="Nat. Ecol. Evol.">
        <title>A masculinizing supergene underlies an exaggerated male reproductive morph in a spider.</title>
        <authorList>
            <person name="Hendrickx F."/>
            <person name="De Corte Z."/>
            <person name="Sonet G."/>
            <person name="Van Belleghem S.M."/>
            <person name="Kostlbacher S."/>
            <person name="Vangestel C."/>
        </authorList>
    </citation>
    <scope>NUCLEOTIDE SEQUENCE [LARGE SCALE GENOMIC DNA]</scope>
    <source>
        <strain evidence="1">W744_W776</strain>
    </source>
</reference>